<protein>
    <submittedName>
        <fullName evidence="1">Uncharacterized protein</fullName>
    </submittedName>
</protein>
<evidence type="ECO:0000313" key="1">
    <source>
        <dbReference type="EMBL" id="GAA5172326.1"/>
    </source>
</evidence>
<reference evidence="2" key="1">
    <citation type="journal article" date="2019" name="Int. J. Syst. Evol. Microbiol.">
        <title>The Global Catalogue of Microorganisms (GCM) 10K type strain sequencing project: providing services to taxonomists for standard genome sequencing and annotation.</title>
        <authorList>
            <consortium name="The Broad Institute Genomics Platform"/>
            <consortium name="The Broad Institute Genome Sequencing Center for Infectious Disease"/>
            <person name="Wu L."/>
            <person name="Ma J."/>
        </authorList>
    </citation>
    <scope>NUCLEOTIDE SEQUENCE [LARGE SCALE GENOMIC DNA]</scope>
    <source>
        <strain evidence="2">JCM 18715</strain>
    </source>
</reference>
<dbReference type="RefSeq" id="WP_345534716.1">
    <property type="nucleotide sequence ID" value="NZ_BAABLD010000017.1"/>
</dbReference>
<organism evidence="1 2">
    <name type="scientific">Viridibacterium curvum</name>
    <dbReference type="NCBI Taxonomy" id="1101404"/>
    <lineage>
        <taxon>Bacteria</taxon>
        <taxon>Pseudomonadati</taxon>
        <taxon>Pseudomonadota</taxon>
        <taxon>Betaproteobacteria</taxon>
        <taxon>Rhodocyclales</taxon>
        <taxon>Rhodocyclaceae</taxon>
        <taxon>Viridibacterium</taxon>
    </lineage>
</organism>
<dbReference type="EMBL" id="BAABLD010000017">
    <property type="protein sequence ID" value="GAA5172326.1"/>
    <property type="molecule type" value="Genomic_DNA"/>
</dbReference>
<name>A0ABP9R7E1_9RHOO</name>
<accession>A0ABP9R7E1</accession>
<proteinExistence type="predicted"/>
<sequence length="283" mass="31557">MSHRRVWPLCIVPLVRGSQALTSAQQERHARRWMAAFGEIAPLLGALAHTELTYAFCARENQLYVEFSLEPNRQLQLQFERKPATAYTLMAAEVRQARQALHVAQAALDAEIEFLRAGAFPEPPTSHRRALHGILHAFQGQQLQMDLDGALAHLSVAQLPPVALDTLPDTLRIRGQVLKAARHQIRLGGVQRLSHGAMRPLRKTAQVKLSQTDDAPRFSLLAHAAMLTDTAIDLEVVELVSPLSRRHAGYRVMRILNADILSATVQEWLGVLQPYSYDDSPMP</sequence>
<comment type="caution">
    <text evidence="1">The sequence shown here is derived from an EMBL/GenBank/DDBJ whole genome shotgun (WGS) entry which is preliminary data.</text>
</comment>
<dbReference type="Proteomes" id="UP001500547">
    <property type="component" value="Unassembled WGS sequence"/>
</dbReference>
<gene>
    <name evidence="1" type="ORF">GCM10025770_38290</name>
</gene>
<evidence type="ECO:0000313" key="2">
    <source>
        <dbReference type="Proteomes" id="UP001500547"/>
    </source>
</evidence>
<keyword evidence="2" id="KW-1185">Reference proteome</keyword>